<evidence type="ECO:0000313" key="6">
    <source>
        <dbReference type="EMBL" id="HDI82394.1"/>
    </source>
</evidence>
<evidence type="ECO:0000256" key="2">
    <source>
        <dbReference type="ARBA" id="ARBA00022980"/>
    </source>
</evidence>
<dbReference type="Gene3D" id="1.10.287.310">
    <property type="match status" value="1"/>
</dbReference>
<dbReference type="InterPro" id="IPR018254">
    <property type="entry name" value="Ribosomal_uL29_CS"/>
</dbReference>
<dbReference type="SUPFAM" id="SSF46561">
    <property type="entry name" value="Ribosomal protein L29 (L29p)"/>
    <property type="match status" value="1"/>
</dbReference>
<keyword evidence="2 5" id="KW-0689">Ribosomal protein</keyword>
<evidence type="ECO:0000256" key="1">
    <source>
        <dbReference type="ARBA" id="ARBA00009254"/>
    </source>
</evidence>
<dbReference type="Pfam" id="PF00831">
    <property type="entry name" value="Ribosomal_L29"/>
    <property type="match status" value="1"/>
</dbReference>
<comment type="caution">
    <text evidence="6">The sequence shown here is derived from an EMBL/GenBank/DDBJ whole genome shotgun (WGS) entry which is preliminary data.</text>
</comment>
<organism evidence="6">
    <name type="scientific">candidate division WOR-3 bacterium</name>
    <dbReference type="NCBI Taxonomy" id="2052148"/>
    <lineage>
        <taxon>Bacteria</taxon>
        <taxon>Bacteria division WOR-3</taxon>
    </lineage>
</organism>
<dbReference type="PANTHER" id="PTHR10916:SF0">
    <property type="entry name" value="LARGE RIBOSOMAL SUBUNIT PROTEIN UL29C"/>
    <property type="match status" value="1"/>
</dbReference>
<evidence type="ECO:0000256" key="3">
    <source>
        <dbReference type="ARBA" id="ARBA00023274"/>
    </source>
</evidence>
<dbReference type="GO" id="GO:0003735">
    <property type="term" value="F:structural constituent of ribosome"/>
    <property type="evidence" value="ECO:0007669"/>
    <property type="project" value="InterPro"/>
</dbReference>
<evidence type="ECO:0000256" key="5">
    <source>
        <dbReference type="HAMAP-Rule" id="MF_00374"/>
    </source>
</evidence>
<dbReference type="NCBIfam" id="TIGR00012">
    <property type="entry name" value="L29"/>
    <property type="match status" value="1"/>
</dbReference>
<evidence type="ECO:0000256" key="4">
    <source>
        <dbReference type="ARBA" id="ARBA00035204"/>
    </source>
</evidence>
<dbReference type="AlphaFoldDB" id="A0A7C0ZC42"/>
<dbReference type="HAMAP" id="MF_00374">
    <property type="entry name" value="Ribosomal_uL29"/>
    <property type="match status" value="1"/>
</dbReference>
<comment type="similarity">
    <text evidence="1 5">Belongs to the universal ribosomal protein uL29 family.</text>
</comment>
<dbReference type="InterPro" id="IPR001854">
    <property type="entry name" value="Ribosomal_uL29"/>
</dbReference>
<accession>A0A7C0ZC42</accession>
<dbReference type="Proteomes" id="UP000885847">
    <property type="component" value="Unassembled WGS sequence"/>
</dbReference>
<dbReference type="InterPro" id="IPR036049">
    <property type="entry name" value="Ribosomal_uL29_sf"/>
</dbReference>
<dbReference type="PROSITE" id="PS00579">
    <property type="entry name" value="RIBOSOMAL_L29"/>
    <property type="match status" value="1"/>
</dbReference>
<dbReference type="InterPro" id="IPR050063">
    <property type="entry name" value="Ribosomal_protein_uL29"/>
</dbReference>
<dbReference type="CDD" id="cd00427">
    <property type="entry name" value="Ribosomal_L29_HIP"/>
    <property type="match status" value="1"/>
</dbReference>
<dbReference type="EMBL" id="DQWE01000054">
    <property type="protein sequence ID" value="HDI82394.1"/>
    <property type="molecule type" value="Genomic_DNA"/>
</dbReference>
<dbReference type="FunFam" id="1.10.287.310:FF:000001">
    <property type="entry name" value="50S ribosomal protein L29"/>
    <property type="match status" value="1"/>
</dbReference>
<reference evidence="6" key="1">
    <citation type="journal article" date="2020" name="mSystems">
        <title>Genome- and Community-Level Interaction Insights into Carbon Utilization and Element Cycling Functions of Hydrothermarchaeota in Hydrothermal Sediment.</title>
        <authorList>
            <person name="Zhou Z."/>
            <person name="Liu Y."/>
            <person name="Xu W."/>
            <person name="Pan J."/>
            <person name="Luo Z.H."/>
            <person name="Li M."/>
        </authorList>
    </citation>
    <scope>NUCLEOTIDE SEQUENCE [LARGE SCALE GENOMIC DNA]</scope>
    <source>
        <strain evidence="6">HyVt-102</strain>
    </source>
</reference>
<keyword evidence="3 5" id="KW-0687">Ribonucleoprotein</keyword>
<proteinExistence type="inferred from homology"/>
<gene>
    <name evidence="5 6" type="primary">rpmC</name>
    <name evidence="6" type="ORF">ENF18_01210</name>
</gene>
<sequence>MKARELREMTDEELFSKLHELRETLFSLRFQKTLGSLQSPAEFKKVKRDIARILTILREKGKKV</sequence>
<protein>
    <recommendedName>
        <fullName evidence="4 5">Large ribosomal subunit protein uL29</fullName>
    </recommendedName>
</protein>
<name>A0A7C0ZC42_UNCW3</name>
<dbReference type="GO" id="GO:0006412">
    <property type="term" value="P:translation"/>
    <property type="evidence" value="ECO:0007669"/>
    <property type="project" value="UniProtKB-UniRule"/>
</dbReference>
<dbReference type="GO" id="GO:0022625">
    <property type="term" value="C:cytosolic large ribosomal subunit"/>
    <property type="evidence" value="ECO:0007669"/>
    <property type="project" value="TreeGrafter"/>
</dbReference>
<dbReference type="PANTHER" id="PTHR10916">
    <property type="entry name" value="60S RIBOSOMAL PROTEIN L35/50S RIBOSOMAL PROTEIN L29"/>
    <property type="match status" value="1"/>
</dbReference>